<dbReference type="STRING" id="6238.A8XQV2"/>
<evidence type="ECO:0000256" key="8">
    <source>
        <dbReference type="SAM" id="MobiDB-lite"/>
    </source>
</evidence>
<comment type="subcellular location">
    <subcellularLocation>
        <location evidence="6">Cell projection</location>
        <location evidence="6">Pseudopodium</location>
    </subcellularLocation>
    <subcellularLocation>
        <location evidence="1">Cytoplasm</location>
        <location evidence="1">Cytoskeleton</location>
    </subcellularLocation>
</comment>
<evidence type="ECO:0000256" key="7">
    <source>
        <dbReference type="RuleBase" id="RU003425"/>
    </source>
</evidence>
<dbReference type="Gene3D" id="2.60.40.10">
    <property type="entry name" value="Immunoglobulins"/>
    <property type="match status" value="1"/>
</dbReference>
<feature type="compositionally biased region" description="Polar residues" evidence="8">
    <location>
        <begin position="44"/>
        <end position="55"/>
    </location>
</feature>
<dbReference type="EMBL" id="HE600924">
    <property type="protein sequence ID" value="CAP35027.2"/>
    <property type="molecule type" value="Genomic_DNA"/>
</dbReference>
<dbReference type="InParanoid" id="A8XQV2"/>
<evidence type="ECO:0000313" key="12">
    <source>
        <dbReference type="WormBase" id="CBG17343"/>
    </source>
</evidence>
<reference evidence="10 11" key="1">
    <citation type="journal article" date="2003" name="PLoS Biol.">
        <title>The genome sequence of Caenorhabditis briggsae: a platform for comparative genomics.</title>
        <authorList>
            <person name="Stein L.D."/>
            <person name="Bao Z."/>
            <person name="Blasiar D."/>
            <person name="Blumenthal T."/>
            <person name="Brent M.R."/>
            <person name="Chen N."/>
            <person name="Chinwalla A."/>
            <person name="Clarke L."/>
            <person name="Clee C."/>
            <person name="Coghlan A."/>
            <person name="Coulson A."/>
            <person name="D'Eustachio P."/>
            <person name="Fitch D.H."/>
            <person name="Fulton L.A."/>
            <person name="Fulton R.E."/>
            <person name="Griffiths-Jones S."/>
            <person name="Harris T.W."/>
            <person name="Hillier L.W."/>
            <person name="Kamath R."/>
            <person name="Kuwabara P.E."/>
            <person name="Mardis E.R."/>
            <person name="Marra M.A."/>
            <person name="Miner T.L."/>
            <person name="Minx P."/>
            <person name="Mullikin J.C."/>
            <person name="Plumb R.W."/>
            <person name="Rogers J."/>
            <person name="Schein J.E."/>
            <person name="Sohrmann M."/>
            <person name="Spieth J."/>
            <person name="Stajich J.E."/>
            <person name="Wei C."/>
            <person name="Willey D."/>
            <person name="Wilson R.K."/>
            <person name="Durbin R."/>
            <person name="Waterston R.H."/>
        </authorList>
    </citation>
    <scope>NUCLEOTIDE SEQUENCE [LARGE SCALE GENOMIC DNA]</scope>
    <source>
        <strain evidence="10 11">AF16</strain>
    </source>
</reference>
<dbReference type="AlphaFoldDB" id="A8XQV2"/>
<dbReference type="KEGG" id="cbr:CBG_17343"/>
<evidence type="ECO:0000256" key="6">
    <source>
        <dbReference type="ARBA" id="ARBA00037818"/>
    </source>
</evidence>
<dbReference type="GeneID" id="8585962"/>
<dbReference type="PANTHER" id="PTHR22920:SF7">
    <property type="entry name" value="MSP DOMAIN-CONTAINING PROTEIN-RELATED"/>
    <property type="match status" value="1"/>
</dbReference>
<reference evidence="10 11" key="2">
    <citation type="journal article" date="2011" name="PLoS Genet.">
        <title>Caenorhabditis briggsae recombinant inbred line genotypes reveal inter-strain incompatibility and the evolution of recombination.</title>
        <authorList>
            <person name="Ross J.A."/>
            <person name="Koboldt D.C."/>
            <person name="Staisch J.E."/>
            <person name="Chamberlin H.M."/>
            <person name="Gupta B.P."/>
            <person name="Miller R.D."/>
            <person name="Baird S.E."/>
            <person name="Haag E.S."/>
        </authorList>
    </citation>
    <scope>NUCLEOTIDE SEQUENCE [LARGE SCALE GENOMIC DNA]</scope>
    <source>
        <strain evidence="10 11">AF16</strain>
    </source>
</reference>
<dbReference type="SUPFAM" id="SSF49354">
    <property type="entry name" value="PapD-like"/>
    <property type="match status" value="1"/>
</dbReference>
<keyword evidence="11" id="KW-1185">Reference proteome</keyword>
<feature type="compositionally biased region" description="Polar residues" evidence="8">
    <location>
        <begin position="98"/>
        <end position="121"/>
    </location>
</feature>
<comment type="function">
    <text evidence="5 7">Central component in molecular interactions underlying sperm crawling. Forms an extensive filament system that extends from sperm villipoda, along the leading edge of the pseudopod.</text>
</comment>
<dbReference type="InterPro" id="IPR051155">
    <property type="entry name" value="Nematode_MSP"/>
</dbReference>
<feature type="compositionally biased region" description="Low complexity" evidence="8">
    <location>
        <begin position="191"/>
        <end position="224"/>
    </location>
</feature>
<dbReference type="PANTHER" id="PTHR22920">
    <property type="entry name" value="MAJOR SPERM PROTEIN"/>
    <property type="match status" value="1"/>
</dbReference>
<protein>
    <recommendedName>
        <fullName evidence="7">Major sperm protein</fullName>
    </recommendedName>
</protein>
<keyword evidence="2" id="KW-0963">Cytoplasm</keyword>
<feature type="domain" description="MSP" evidence="9">
    <location>
        <begin position="260"/>
        <end position="375"/>
    </location>
</feature>
<dbReference type="RefSeq" id="XP_045096171.1">
    <property type="nucleotide sequence ID" value="XM_045239138.1"/>
</dbReference>
<gene>
    <name evidence="10 12" type="ORF">CBG17343</name>
    <name evidence="10" type="ORF">CBG_17343</name>
</gene>
<sequence>MSDNRPKRVRKAVEKFEFDHKDASEIAHCFFPITFQAYNSISDSPRQSVQNVPTMTTSIGSSSHGITSTSQPAAKKVQKVLRKSSSTAPVAPPPISALLQNPKDTPLQSVTNLPTTSSSIPSAPRGIASTNQPATKKPKKEENGSSEADIITLSDGESDKCPSIDISATQKRKTPSSATQLPKTVTPGFKSAADSCSTSSVSSVQNGSRKSSAVALSPPSSSEPLQYIKGHRPKVIKTEFIAGGNVETKGSPSNFSGLGEIKVQPRRMVFNAPYIFSQENRIMISNESNRHLAFRITMSNPHRHFAQDETGIIRPLENFHTFVTCASFGFDQNVIENHQIIIQWTNVPRGVKEFSHDWFEGDGIVGRMTIQVKYSH</sequence>
<feature type="compositionally biased region" description="Low complexity" evidence="8">
    <location>
        <begin position="56"/>
        <end position="70"/>
    </location>
</feature>
<evidence type="ECO:0000256" key="3">
    <source>
        <dbReference type="ARBA" id="ARBA00023212"/>
    </source>
</evidence>
<dbReference type="WormBase" id="CBG17343">
    <property type="protein sequence ID" value="CBP10657"/>
    <property type="gene ID" value="WBGene00036996"/>
</dbReference>
<accession>A8XQV2</accession>
<evidence type="ECO:0000313" key="11">
    <source>
        <dbReference type="Proteomes" id="UP000008549"/>
    </source>
</evidence>
<keyword evidence="3 7" id="KW-0206">Cytoskeleton</keyword>
<organism evidence="10 11">
    <name type="scientific">Caenorhabditis briggsae</name>
    <dbReference type="NCBI Taxonomy" id="6238"/>
    <lineage>
        <taxon>Eukaryota</taxon>
        <taxon>Metazoa</taxon>
        <taxon>Ecdysozoa</taxon>
        <taxon>Nematoda</taxon>
        <taxon>Chromadorea</taxon>
        <taxon>Rhabditida</taxon>
        <taxon>Rhabditina</taxon>
        <taxon>Rhabditomorpha</taxon>
        <taxon>Rhabditoidea</taxon>
        <taxon>Rhabditidae</taxon>
        <taxon>Peloderinae</taxon>
        <taxon>Caenorhabditis</taxon>
    </lineage>
</organism>
<evidence type="ECO:0000313" key="10">
    <source>
        <dbReference type="EMBL" id="CAP35027.2"/>
    </source>
</evidence>
<dbReference type="HOGENOM" id="CLU_736155_0_0_1"/>
<dbReference type="InterPro" id="IPR013783">
    <property type="entry name" value="Ig-like_fold"/>
</dbReference>
<evidence type="ECO:0000256" key="4">
    <source>
        <dbReference type="ARBA" id="ARBA00023273"/>
    </source>
</evidence>
<dbReference type="Proteomes" id="UP000008549">
    <property type="component" value="Unassembled WGS sequence"/>
</dbReference>
<dbReference type="GO" id="GO:0031143">
    <property type="term" value="C:pseudopodium"/>
    <property type="evidence" value="ECO:0007669"/>
    <property type="project" value="UniProtKB-SubCell"/>
</dbReference>
<dbReference type="PROSITE" id="PS50202">
    <property type="entry name" value="MSP"/>
    <property type="match status" value="1"/>
</dbReference>
<evidence type="ECO:0000259" key="9">
    <source>
        <dbReference type="PROSITE" id="PS50202"/>
    </source>
</evidence>
<evidence type="ECO:0000256" key="5">
    <source>
        <dbReference type="ARBA" id="ARBA00037744"/>
    </source>
</evidence>
<proteinExistence type="predicted"/>
<dbReference type="Pfam" id="PF00635">
    <property type="entry name" value="Motile_Sperm"/>
    <property type="match status" value="1"/>
</dbReference>
<name>A8XQV2_CAEBR</name>
<dbReference type="InterPro" id="IPR008962">
    <property type="entry name" value="PapD-like_sf"/>
</dbReference>
<evidence type="ECO:0000256" key="2">
    <source>
        <dbReference type="ARBA" id="ARBA00022490"/>
    </source>
</evidence>
<dbReference type="CTD" id="8585962"/>
<keyword evidence="4" id="KW-0966">Cell projection</keyword>
<dbReference type="GO" id="GO:0005856">
    <property type="term" value="C:cytoskeleton"/>
    <property type="evidence" value="ECO:0007669"/>
    <property type="project" value="UniProtKB-SubCell"/>
</dbReference>
<dbReference type="InterPro" id="IPR000535">
    <property type="entry name" value="MSP_dom"/>
</dbReference>
<evidence type="ECO:0000256" key="1">
    <source>
        <dbReference type="ARBA" id="ARBA00004245"/>
    </source>
</evidence>
<feature type="region of interest" description="Disordered" evidence="8">
    <location>
        <begin position="44"/>
        <end position="224"/>
    </location>
</feature>